<comment type="caution">
    <text evidence="1">The sequence shown here is derived from an EMBL/GenBank/DDBJ whole genome shotgun (WGS) entry which is preliminary data.</text>
</comment>
<gene>
    <name evidence="1" type="ORF">GH885_09885</name>
</gene>
<dbReference type="RefSeq" id="WP_153835337.1">
    <property type="nucleotide sequence ID" value="NZ_JBHUMW010000076.1"/>
</dbReference>
<keyword evidence="2" id="KW-1185">Reference proteome</keyword>
<protein>
    <submittedName>
        <fullName evidence="1">Uncharacterized protein</fullName>
    </submittedName>
</protein>
<proteinExistence type="predicted"/>
<dbReference type="EMBL" id="WJEE01000018">
    <property type="protein sequence ID" value="MRI66655.1"/>
    <property type="molecule type" value="Genomic_DNA"/>
</dbReference>
<dbReference type="AlphaFoldDB" id="A0A6N7R0G6"/>
<reference evidence="1 2" key="1">
    <citation type="submission" date="2019-10" db="EMBL/GenBank/DDBJ databases">
        <title>Gracilibacillus salitolerans sp. nov., a moderate halophile isolated from a saline soil in northwest China.</title>
        <authorList>
            <person name="Gan L."/>
        </authorList>
    </citation>
    <scope>NUCLEOTIDE SEQUENCE [LARGE SCALE GENOMIC DNA]</scope>
    <source>
        <strain evidence="1 2">TP2-8</strain>
    </source>
</reference>
<dbReference type="Proteomes" id="UP000435187">
    <property type="component" value="Unassembled WGS sequence"/>
</dbReference>
<sequence>MIKNKDMTVTEWDALAKKYKYPASSRLIYVFGSWNGVKVALGLEGNKRRYSELD</sequence>
<evidence type="ECO:0000313" key="2">
    <source>
        <dbReference type="Proteomes" id="UP000435187"/>
    </source>
</evidence>
<name>A0A6N7R0G6_9BACI</name>
<accession>A0A6N7R0G6</accession>
<organism evidence="1 2">
    <name type="scientific">Gracilibacillus thailandensis</name>
    <dbReference type="NCBI Taxonomy" id="563735"/>
    <lineage>
        <taxon>Bacteria</taxon>
        <taxon>Bacillati</taxon>
        <taxon>Bacillota</taxon>
        <taxon>Bacilli</taxon>
        <taxon>Bacillales</taxon>
        <taxon>Bacillaceae</taxon>
        <taxon>Gracilibacillus</taxon>
    </lineage>
</organism>
<evidence type="ECO:0000313" key="1">
    <source>
        <dbReference type="EMBL" id="MRI66655.1"/>
    </source>
</evidence>